<dbReference type="Proteomes" id="UP000464178">
    <property type="component" value="Chromosome"/>
</dbReference>
<dbReference type="EMBL" id="LR593886">
    <property type="protein sequence ID" value="VTR95938.1"/>
    <property type="molecule type" value="Genomic_DNA"/>
</dbReference>
<evidence type="ECO:0008006" key="3">
    <source>
        <dbReference type="Google" id="ProtNLM"/>
    </source>
</evidence>
<proteinExistence type="predicted"/>
<protein>
    <recommendedName>
        <fullName evidence="3">SMI1/KNR4 family protein</fullName>
    </recommendedName>
</protein>
<dbReference type="KEGG" id="gms:SOIL9_17760"/>
<name>A0A6P2D3P1_9BACT</name>
<evidence type="ECO:0000313" key="2">
    <source>
        <dbReference type="Proteomes" id="UP000464178"/>
    </source>
</evidence>
<keyword evidence="2" id="KW-1185">Reference proteome</keyword>
<reference evidence="1 2" key="1">
    <citation type="submission" date="2019-05" db="EMBL/GenBank/DDBJ databases">
        <authorList>
            <consortium name="Science for Life Laboratories"/>
        </authorList>
    </citation>
    <scope>NUCLEOTIDE SEQUENCE [LARGE SCALE GENOMIC DNA]</scope>
    <source>
        <strain evidence="1">Soil9</strain>
    </source>
</reference>
<sequence>MTEKQWLKCTEPELMSELLKAKLSARKSRLLTCAICRDMGREIKDERYWKVIDTGELWADEGNQPPETEEVWETGFILYDEARAAGDFNASIVTLRTTSCVEPDPLHLFFQQPKPEQQGWRRVLKISSEIVDRVFGDETEGQVQVRKERRTWCCYAREILGNPFRPVTFTPDWRTSTALTLAARVYESRDFSAMPILADALQDAGCENADILNHCRGGGPHVRGCWVVDLVLGKE</sequence>
<gene>
    <name evidence="1" type="ORF">SOIL9_17760</name>
</gene>
<evidence type="ECO:0000313" key="1">
    <source>
        <dbReference type="EMBL" id="VTR95938.1"/>
    </source>
</evidence>
<dbReference type="AlphaFoldDB" id="A0A6P2D3P1"/>
<organism evidence="1 2">
    <name type="scientific">Gemmata massiliana</name>
    <dbReference type="NCBI Taxonomy" id="1210884"/>
    <lineage>
        <taxon>Bacteria</taxon>
        <taxon>Pseudomonadati</taxon>
        <taxon>Planctomycetota</taxon>
        <taxon>Planctomycetia</taxon>
        <taxon>Gemmatales</taxon>
        <taxon>Gemmataceae</taxon>
        <taxon>Gemmata</taxon>
    </lineage>
</organism>
<accession>A0A6P2D3P1</accession>
<dbReference type="RefSeq" id="WP_232069766.1">
    <property type="nucleotide sequence ID" value="NZ_LR593886.1"/>
</dbReference>